<dbReference type="AlphaFoldDB" id="A0A383CNA1"/>
<protein>
    <submittedName>
        <fullName evidence="1">Uncharacterized protein</fullName>
    </submittedName>
</protein>
<dbReference type="PROSITE" id="PS51257">
    <property type="entry name" value="PROKAR_LIPOPROTEIN"/>
    <property type="match status" value="1"/>
</dbReference>
<sequence length="108" mass="12350">MKRRDFLRNTALTGAGLMSGCMRNQPSGVIFKGWPYEPNLVQENIDFFTDQTKIDVTYQSISGNYHDKMVALFVGKTPMDCCYVRDDDFSEWVEAGWLRPCDDLPGVQ</sequence>
<dbReference type="SUPFAM" id="SSF53850">
    <property type="entry name" value="Periplasmic binding protein-like II"/>
    <property type="match status" value="1"/>
</dbReference>
<accession>A0A383CNA1</accession>
<organism evidence="1">
    <name type="scientific">marine metagenome</name>
    <dbReference type="NCBI Taxonomy" id="408172"/>
    <lineage>
        <taxon>unclassified sequences</taxon>
        <taxon>metagenomes</taxon>
        <taxon>ecological metagenomes</taxon>
    </lineage>
</organism>
<proteinExistence type="predicted"/>
<feature type="non-terminal residue" evidence="1">
    <location>
        <position position="108"/>
    </location>
</feature>
<reference evidence="1" key="1">
    <citation type="submission" date="2018-05" db="EMBL/GenBank/DDBJ databases">
        <authorList>
            <person name="Lanie J.A."/>
            <person name="Ng W.-L."/>
            <person name="Kazmierczak K.M."/>
            <person name="Andrzejewski T.M."/>
            <person name="Davidsen T.M."/>
            <person name="Wayne K.J."/>
            <person name="Tettelin H."/>
            <person name="Glass J.I."/>
            <person name="Rusch D."/>
            <person name="Podicherti R."/>
            <person name="Tsui H.-C.T."/>
            <person name="Winkler M.E."/>
        </authorList>
    </citation>
    <scope>NUCLEOTIDE SEQUENCE</scope>
</reference>
<dbReference type="Gene3D" id="3.40.190.10">
    <property type="entry name" value="Periplasmic binding protein-like II"/>
    <property type="match status" value="1"/>
</dbReference>
<evidence type="ECO:0000313" key="1">
    <source>
        <dbReference type="EMBL" id="SVE33692.1"/>
    </source>
</evidence>
<gene>
    <name evidence="1" type="ORF">METZ01_LOCUS486546</name>
</gene>
<name>A0A383CNA1_9ZZZZ</name>
<dbReference type="EMBL" id="UINC01210291">
    <property type="protein sequence ID" value="SVE33692.1"/>
    <property type="molecule type" value="Genomic_DNA"/>
</dbReference>